<accession>A0A9W9UVY4</accession>
<dbReference type="AlphaFoldDB" id="A0A9W9UVY4"/>
<evidence type="ECO:0000256" key="2">
    <source>
        <dbReference type="ARBA" id="ARBA00022692"/>
    </source>
</evidence>
<name>A0A9W9UVY4_9EURO</name>
<comment type="caution">
    <text evidence="8">The sequence shown here is derived from an EMBL/GenBank/DDBJ whole genome shotgun (WGS) entry which is preliminary data.</text>
</comment>
<dbReference type="PANTHER" id="PTHR33048:SF114">
    <property type="entry name" value="MEMBRANE PROTEIN PTH11-LIKE, PUTATIVE (AFU_ORTHOLOGUE AFUA_7G06620)-RELATED"/>
    <property type="match status" value="1"/>
</dbReference>
<evidence type="ECO:0000313" key="9">
    <source>
        <dbReference type="Proteomes" id="UP001147782"/>
    </source>
</evidence>
<dbReference type="PANTHER" id="PTHR33048">
    <property type="entry name" value="PTH11-LIKE INTEGRAL MEMBRANE PROTEIN (AFU_ORTHOLOGUE AFUA_5G11245)"/>
    <property type="match status" value="1"/>
</dbReference>
<dbReference type="GeneID" id="81444018"/>
<feature type="transmembrane region" description="Helical" evidence="6">
    <location>
        <begin position="202"/>
        <end position="222"/>
    </location>
</feature>
<gene>
    <name evidence="8" type="ORF">N7496_011926</name>
</gene>
<sequence>MGISGDHGSQGPTVVGICLAFAVLTFVVLALRLFARIYVLGKMGLDDYLIIGACCLAWAFIAATIIAVEKGLGQHYKYTDKTKLVDYSFVVWLSSMFYLACLGFVKTSVLWFYTRLGDRYLTRISYIMMGVIICQATSFVLVAAFQCQPISKAWTGAAGGKCVNINIFYLANAALNILTDLLTYTLPIRVIFKLQMPQKQKIALIFILCLGLFACVSSIIRITYIPTMLTSADYTYAISGAMYWSVIETNIGIFAASIPSFKAIASRFLPRFIGEYSSGRKYGPWSGTPDARRYGTGFTKVTDPNNITMGTINGRDDMTMGTQIGATMADNSSEERIIVPDGKIFTHTEIETTVESNHEYRPSMEQAHRPKGSI</sequence>
<dbReference type="Pfam" id="PF20684">
    <property type="entry name" value="Fung_rhodopsin"/>
    <property type="match status" value="1"/>
</dbReference>
<feature type="transmembrane region" description="Helical" evidence="6">
    <location>
        <begin position="124"/>
        <end position="145"/>
    </location>
</feature>
<evidence type="ECO:0000313" key="8">
    <source>
        <dbReference type="EMBL" id="KAJ5359513.1"/>
    </source>
</evidence>
<dbReference type="RefSeq" id="XP_056550799.1">
    <property type="nucleotide sequence ID" value="XM_056704839.1"/>
</dbReference>
<keyword evidence="9" id="KW-1185">Reference proteome</keyword>
<dbReference type="Proteomes" id="UP001147782">
    <property type="component" value="Unassembled WGS sequence"/>
</dbReference>
<proteinExistence type="inferred from homology"/>
<keyword evidence="3 6" id="KW-1133">Transmembrane helix</keyword>
<feature type="domain" description="Rhodopsin" evidence="7">
    <location>
        <begin position="31"/>
        <end position="266"/>
    </location>
</feature>
<organism evidence="8 9">
    <name type="scientific">Penicillium cataractarum</name>
    <dbReference type="NCBI Taxonomy" id="2100454"/>
    <lineage>
        <taxon>Eukaryota</taxon>
        <taxon>Fungi</taxon>
        <taxon>Dikarya</taxon>
        <taxon>Ascomycota</taxon>
        <taxon>Pezizomycotina</taxon>
        <taxon>Eurotiomycetes</taxon>
        <taxon>Eurotiomycetidae</taxon>
        <taxon>Eurotiales</taxon>
        <taxon>Aspergillaceae</taxon>
        <taxon>Penicillium</taxon>
    </lineage>
</organism>
<keyword evidence="4 6" id="KW-0472">Membrane</keyword>
<evidence type="ECO:0000259" key="7">
    <source>
        <dbReference type="Pfam" id="PF20684"/>
    </source>
</evidence>
<evidence type="ECO:0000256" key="3">
    <source>
        <dbReference type="ARBA" id="ARBA00022989"/>
    </source>
</evidence>
<feature type="transmembrane region" description="Helical" evidence="6">
    <location>
        <begin position="14"/>
        <end position="35"/>
    </location>
</feature>
<comment type="subcellular location">
    <subcellularLocation>
        <location evidence="1">Membrane</location>
        <topology evidence="1">Multi-pass membrane protein</topology>
    </subcellularLocation>
</comment>
<dbReference type="GO" id="GO:0016020">
    <property type="term" value="C:membrane"/>
    <property type="evidence" value="ECO:0007669"/>
    <property type="project" value="UniProtKB-SubCell"/>
</dbReference>
<evidence type="ECO:0000256" key="6">
    <source>
        <dbReference type="SAM" id="Phobius"/>
    </source>
</evidence>
<reference evidence="8" key="2">
    <citation type="journal article" date="2023" name="IMA Fungus">
        <title>Comparative genomic study of the Penicillium genus elucidates a diverse pangenome and 15 lateral gene transfer events.</title>
        <authorList>
            <person name="Petersen C."/>
            <person name="Sorensen T."/>
            <person name="Nielsen M.R."/>
            <person name="Sondergaard T.E."/>
            <person name="Sorensen J.L."/>
            <person name="Fitzpatrick D.A."/>
            <person name="Frisvad J.C."/>
            <person name="Nielsen K.L."/>
        </authorList>
    </citation>
    <scope>NUCLEOTIDE SEQUENCE</scope>
    <source>
        <strain evidence="8">IBT 29864</strain>
    </source>
</reference>
<dbReference type="InterPro" id="IPR052337">
    <property type="entry name" value="SAT4-like"/>
</dbReference>
<evidence type="ECO:0000256" key="1">
    <source>
        <dbReference type="ARBA" id="ARBA00004141"/>
    </source>
</evidence>
<reference evidence="8" key="1">
    <citation type="submission" date="2022-11" db="EMBL/GenBank/DDBJ databases">
        <authorList>
            <person name="Petersen C."/>
        </authorList>
    </citation>
    <scope>NUCLEOTIDE SEQUENCE</scope>
    <source>
        <strain evidence="8">IBT 29864</strain>
    </source>
</reference>
<feature type="transmembrane region" description="Helical" evidence="6">
    <location>
        <begin position="87"/>
        <end position="112"/>
    </location>
</feature>
<feature type="transmembrane region" description="Helical" evidence="6">
    <location>
        <begin position="47"/>
        <end position="67"/>
    </location>
</feature>
<feature type="transmembrane region" description="Helical" evidence="6">
    <location>
        <begin position="242"/>
        <end position="261"/>
    </location>
</feature>
<dbReference type="OrthoDB" id="444631at2759"/>
<keyword evidence="2 6" id="KW-0812">Transmembrane</keyword>
<evidence type="ECO:0000256" key="5">
    <source>
        <dbReference type="ARBA" id="ARBA00038359"/>
    </source>
</evidence>
<evidence type="ECO:0000256" key="4">
    <source>
        <dbReference type="ARBA" id="ARBA00023136"/>
    </source>
</evidence>
<comment type="similarity">
    <text evidence="5">Belongs to the SAT4 family.</text>
</comment>
<protein>
    <recommendedName>
        <fullName evidence="7">Rhodopsin domain-containing protein</fullName>
    </recommendedName>
</protein>
<feature type="transmembrane region" description="Helical" evidence="6">
    <location>
        <begin position="165"/>
        <end position="190"/>
    </location>
</feature>
<dbReference type="InterPro" id="IPR049326">
    <property type="entry name" value="Rhodopsin_dom_fungi"/>
</dbReference>
<dbReference type="EMBL" id="JAPZBS010000009">
    <property type="protein sequence ID" value="KAJ5359513.1"/>
    <property type="molecule type" value="Genomic_DNA"/>
</dbReference>